<keyword evidence="11" id="KW-1185">Reference proteome</keyword>
<dbReference type="PRINTS" id="PR00469">
    <property type="entry name" value="PNDRDTASEII"/>
</dbReference>
<protein>
    <recommendedName>
        <fullName evidence="7">Thioredoxin reductase</fullName>
        <ecNumber evidence="7">1.8.1.9</ecNumber>
    </recommendedName>
</protein>
<gene>
    <name evidence="10" type="ORF">AKG39_04135</name>
</gene>
<keyword evidence="5" id="KW-1015">Disulfide bond</keyword>
<name>A0A0L6U343_9FIRM</name>
<dbReference type="SUPFAM" id="SSF51905">
    <property type="entry name" value="FAD/NAD(P)-binding domain"/>
    <property type="match status" value="1"/>
</dbReference>
<keyword evidence="6 7" id="KW-0676">Redox-active center</keyword>
<dbReference type="STRING" id="52689.AKG39_04135"/>
<dbReference type="InterPro" id="IPR023753">
    <property type="entry name" value="FAD/NAD-binding_dom"/>
</dbReference>
<dbReference type="PROSITE" id="PS00573">
    <property type="entry name" value="PYRIDINE_REDOX_2"/>
    <property type="match status" value="1"/>
</dbReference>
<proteinExistence type="inferred from homology"/>
<evidence type="ECO:0000259" key="9">
    <source>
        <dbReference type="Pfam" id="PF07992"/>
    </source>
</evidence>
<comment type="cofactor">
    <cofactor evidence="8">
        <name>FAD</name>
        <dbReference type="ChEBI" id="CHEBI:57692"/>
    </cofactor>
    <text evidence="8">Binds 1 FAD per subunit.</text>
</comment>
<comment type="subunit">
    <text evidence="7">Homodimer.</text>
</comment>
<evidence type="ECO:0000313" key="10">
    <source>
        <dbReference type="EMBL" id="KNZ42916.1"/>
    </source>
</evidence>
<dbReference type="GO" id="GO:0005737">
    <property type="term" value="C:cytoplasm"/>
    <property type="evidence" value="ECO:0007669"/>
    <property type="project" value="InterPro"/>
</dbReference>
<evidence type="ECO:0000256" key="8">
    <source>
        <dbReference type="RuleBase" id="RU003881"/>
    </source>
</evidence>
<dbReference type="Pfam" id="PF07992">
    <property type="entry name" value="Pyr_redox_2"/>
    <property type="match status" value="1"/>
</dbReference>
<sequence>MMYDVIIVGSGPAGLSAGIYAARGALKVLIMEKGGIGGQIATSWEIENYPGAPAHSTGPGLTERMRDQCVEFGVEFSMHTYLSNEQTPQGFTVQTDAGELKTQTMIMATGAEPRMIGCKGERELRGMGVSYCATCDANFFKGLKVAVIGGGDTALEEALYLTKFADEITIIHRRDELRGAKILQKRVIDNPKIKFLLSSVIAEIKGNDMVESIIVKNVRTEELSEVPMDGVFVFVGQKPNTEAFVGTLQRDARDYLITDEEMRTNIPGIFAAGDVRKKSLRQVVTATSDGAIAAVNVIKFIEDLK</sequence>
<dbReference type="InterPro" id="IPR036188">
    <property type="entry name" value="FAD/NAD-bd_sf"/>
</dbReference>
<dbReference type="NCBIfam" id="TIGR01292">
    <property type="entry name" value="TRX_reduct"/>
    <property type="match status" value="1"/>
</dbReference>
<reference evidence="11" key="1">
    <citation type="submission" date="2015-07" db="EMBL/GenBank/DDBJ databases">
        <title>Draft genome sequence of Acetobacterium bakii DSM 8293, a potential psychrophilic chemical producer through syngas fermentation.</title>
        <authorList>
            <person name="Song Y."/>
            <person name="Hwang S."/>
            <person name="Cho B.-K."/>
        </authorList>
    </citation>
    <scope>NUCLEOTIDE SEQUENCE [LARGE SCALE GENOMIC DNA]</scope>
    <source>
        <strain evidence="11">DSM 8239</strain>
    </source>
</reference>
<dbReference type="Proteomes" id="UP000036873">
    <property type="component" value="Unassembled WGS sequence"/>
</dbReference>
<dbReference type="InterPro" id="IPR050097">
    <property type="entry name" value="Ferredoxin-NADP_redctase_2"/>
</dbReference>
<evidence type="ECO:0000256" key="4">
    <source>
        <dbReference type="ARBA" id="ARBA00023002"/>
    </source>
</evidence>
<dbReference type="GO" id="GO:0019430">
    <property type="term" value="P:removal of superoxide radicals"/>
    <property type="evidence" value="ECO:0007669"/>
    <property type="project" value="UniProtKB-UniRule"/>
</dbReference>
<accession>A0A0L6U343</accession>
<dbReference type="EC" id="1.8.1.9" evidence="7"/>
<organism evidence="10 11">
    <name type="scientific">Acetobacterium bakii</name>
    <dbReference type="NCBI Taxonomy" id="52689"/>
    <lineage>
        <taxon>Bacteria</taxon>
        <taxon>Bacillati</taxon>
        <taxon>Bacillota</taxon>
        <taxon>Clostridia</taxon>
        <taxon>Eubacteriales</taxon>
        <taxon>Eubacteriaceae</taxon>
        <taxon>Acetobacterium</taxon>
    </lineage>
</organism>
<dbReference type="Gene3D" id="3.50.50.60">
    <property type="entry name" value="FAD/NAD(P)-binding domain"/>
    <property type="match status" value="2"/>
</dbReference>
<evidence type="ECO:0000256" key="1">
    <source>
        <dbReference type="ARBA" id="ARBA00009333"/>
    </source>
</evidence>
<comment type="caution">
    <text evidence="10">The sequence shown here is derived from an EMBL/GenBank/DDBJ whole genome shotgun (WGS) entry which is preliminary data.</text>
</comment>
<dbReference type="PRINTS" id="PR00368">
    <property type="entry name" value="FADPNR"/>
</dbReference>
<comment type="similarity">
    <text evidence="1 7">Belongs to the class-II pyridine nucleotide-disulfide oxidoreductase family.</text>
</comment>
<dbReference type="AlphaFoldDB" id="A0A0L6U343"/>
<dbReference type="InterPro" id="IPR008255">
    <property type="entry name" value="Pyr_nucl-diS_OxRdtase_2_AS"/>
</dbReference>
<evidence type="ECO:0000256" key="2">
    <source>
        <dbReference type="ARBA" id="ARBA00022630"/>
    </source>
</evidence>
<dbReference type="EMBL" id="LGYO01000008">
    <property type="protein sequence ID" value="KNZ42916.1"/>
    <property type="molecule type" value="Genomic_DNA"/>
</dbReference>
<dbReference type="PATRIC" id="fig|52689.4.peg.3875"/>
<dbReference type="GO" id="GO:0004791">
    <property type="term" value="F:thioredoxin-disulfide reductase (NADPH) activity"/>
    <property type="evidence" value="ECO:0007669"/>
    <property type="project" value="UniProtKB-UniRule"/>
</dbReference>
<feature type="domain" description="FAD/NAD(P)-binding" evidence="9">
    <location>
        <begin position="3"/>
        <end position="290"/>
    </location>
</feature>
<evidence type="ECO:0000256" key="3">
    <source>
        <dbReference type="ARBA" id="ARBA00022827"/>
    </source>
</evidence>
<keyword evidence="8" id="KW-0521">NADP</keyword>
<dbReference type="InterPro" id="IPR005982">
    <property type="entry name" value="Thioredox_Rdtase"/>
</dbReference>
<evidence type="ECO:0000256" key="6">
    <source>
        <dbReference type="ARBA" id="ARBA00023284"/>
    </source>
</evidence>
<comment type="catalytic activity">
    <reaction evidence="7">
        <text>[thioredoxin]-dithiol + NADP(+) = [thioredoxin]-disulfide + NADPH + H(+)</text>
        <dbReference type="Rhea" id="RHEA:20345"/>
        <dbReference type="Rhea" id="RHEA-COMP:10698"/>
        <dbReference type="Rhea" id="RHEA-COMP:10700"/>
        <dbReference type="ChEBI" id="CHEBI:15378"/>
        <dbReference type="ChEBI" id="CHEBI:29950"/>
        <dbReference type="ChEBI" id="CHEBI:50058"/>
        <dbReference type="ChEBI" id="CHEBI:57783"/>
        <dbReference type="ChEBI" id="CHEBI:58349"/>
        <dbReference type="EC" id="1.8.1.9"/>
    </reaction>
</comment>
<keyword evidence="4 7" id="KW-0560">Oxidoreductase</keyword>
<evidence type="ECO:0000256" key="7">
    <source>
        <dbReference type="RuleBase" id="RU003880"/>
    </source>
</evidence>
<evidence type="ECO:0000313" key="11">
    <source>
        <dbReference type="Proteomes" id="UP000036873"/>
    </source>
</evidence>
<keyword evidence="2 7" id="KW-0285">Flavoprotein</keyword>
<dbReference type="PANTHER" id="PTHR48105">
    <property type="entry name" value="THIOREDOXIN REDUCTASE 1-RELATED-RELATED"/>
    <property type="match status" value="1"/>
</dbReference>
<keyword evidence="3 7" id="KW-0274">FAD</keyword>
<evidence type="ECO:0000256" key="5">
    <source>
        <dbReference type="ARBA" id="ARBA00023157"/>
    </source>
</evidence>